<feature type="domain" description="Helicase ATP-binding" evidence="1">
    <location>
        <begin position="156"/>
        <end position="275"/>
    </location>
</feature>
<evidence type="ECO:0000313" key="2">
    <source>
        <dbReference type="EMBL" id="HCB75702.1"/>
    </source>
</evidence>
<dbReference type="Pfam" id="PF00270">
    <property type="entry name" value="DEAD"/>
    <property type="match status" value="1"/>
</dbReference>
<dbReference type="InterPro" id="IPR014001">
    <property type="entry name" value="Helicase_ATP-bd"/>
</dbReference>
<dbReference type="InterPro" id="IPR011545">
    <property type="entry name" value="DEAD/DEAH_box_helicase_dom"/>
</dbReference>
<evidence type="ECO:0000313" key="3">
    <source>
        <dbReference type="Proteomes" id="UP000262699"/>
    </source>
</evidence>
<keyword evidence="2" id="KW-0067">ATP-binding</keyword>
<accession>A0A3D0WAR8</accession>
<dbReference type="Proteomes" id="UP000262699">
    <property type="component" value="Unassembled WGS sequence"/>
</dbReference>
<dbReference type="InterPro" id="IPR027417">
    <property type="entry name" value="P-loop_NTPase"/>
</dbReference>
<dbReference type="Gene3D" id="3.40.50.300">
    <property type="entry name" value="P-loop containing nucleotide triphosphate hydrolases"/>
    <property type="match status" value="1"/>
</dbReference>
<dbReference type="EMBL" id="DOYJ01000163">
    <property type="protein sequence ID" value="HCB75702.1"/>
    <property type="molecule type" value="Genomic_DNA"/>
</dbReference>
<feature type="non-terminal residue" evidence="2">
    <location>
        <position position="275"/>
    </location>
</feature>
<evidence type="ECO:0000259" key="1">
    <source>
        <dbReference type="PROSITE" id="PS51192"/>
    </source>
</evidence>
<proteinExistence type="predicted"/>
<dbReference type="GO" id="GO:0004386">
    <property type="term" value="F:helicase activity"/>
    <property type="evidence" value="ECO:0007669"/>
    <property type="project" value="UniProtKB-KW"/>
</dbReference>
<name>A0A3D0WAR8_9SPHN</name>
<protein>
    <submittedName>
        <fullName evidence="2">DEAD/DEAH box helicase</fullName>
    </submittedName>
</protein>
<keyword evidence="2" id="KW-0378">Hydrolase</keyword>
<dbReference type="GO" id="GO:0003676">
    <property type="term" value="F:nucleic acid binding"/>
    <property type="evidence" value="ECO:0007669"/>
    <property type="project" value="InterPro"/>
</dbReference>
<gene>
    <name evidence="2" type="ORF">DEP91_05935</name>
</gene>
<keyword evidence="2" id="KW-0347">Helicase</keyword>
<organism evidence="2 3">
    <name type="scientific">Sphingomonas bacterium</name>
    <dbReference type="NCBI Taxonomy" id="1895847"/>
    <lineage>
        <taxon>Bacteria</taxon>
        <taxon>Pseudomonadati</taxon>
        <taxon>Pseudomonadota</taxon>
        <taxon>Alphaproteobacteria</taxon>
        <taxon>Sphingomonadales</taxon>
        <taxon>Sphingomonadaceae</taxon>
        <taxon>Sphingomonas</taxon>
    </lineage>
</organism>
<keyword evidence="2" id="KW-0547">Nucleotide-binding</keyword>
<sequence length="275" mass="30113">MSLAELQSYLMADGVKDDIVALTRLTARSELSNLVSDPDDVDLKDADWQRLILAGSILARSGKRDEQDAALRIAVAAITLVEDVTVRDAGAVLLGKLSNFRAVALAEDRGLVADDLDARLGVSLRLETQRREMDRSVLVETTGRWMEVNEFQQRFWTSASEAKWLSASAPTASGKTFLVLQWLVDQLGAGKATIAVYLAPTRALVSEIETNLLRILKGRKGIEVTSLPLRTKFDAARSGGSRLILVLTQERMHLLANVLGGDFSIDLMIVDEAHK</sequence>
<dbReference type="AlphaFoldDB" id="A0A3D0WAR8"/>
<dbReference type="PROSITE" id="PS51192">
    <property type="entry name" value="HELICASE_ATP_BIND_1"/>
    <property type="match status" value="1"/>
</dbReference>
<comment type="caution">
    <text evidence="2">The sequence shown here is derived from an EMBL/GenBank/DDBJ whole genome shotgun (WGS) entry which is preliminary data.</text>
</comment>
<dbReference type="SUPFAM" id="SSF52540">
    <property type="entry name" value="P-loop containing nucleoside triphosphate hydrolases"/>
    <property type="match status" value="1"/>
</dbReference>
<reference evidence="2 3" key="1">
    <citation type="journal article" date="2018" name="Nat. Biotechnol.">
        <title>A standardized bacterial taxonomy based on genome phylogeny substantially revises the tree of life.</title>
        <authorList>
            <person name="Parks D.H."/>
            <person name="Chuvochina M."/>
            <person name="Waite D.W."/>
            <person name="Rinke C."/>
            <person name="Skarshewski A."/>
            <person name="Chaumeil P.A."/>
            <person name="Hugenholtz P."/>
        </authorList>
    </citation>
    <scope>NUCLEOTIDE SEQUENCE [LARGE SCALE GENOMIC DNA]</scope>
    <source>
        <strain evidence="2">UBA9015</strain>
    </source>
</reference>
<dbReference type="GO" id="GO:0005524">
    <property type="term" value="F:ATP binding"/>
    <property type="evidence" value="ECO:0007669"/>
    <property type="project" value="InterPro"/>
</dbReference>